<gene>
    <name evidence="1" type="ORF">HMPREF1536_02632</name>
</gene>
<dbReference type="RefSeq" id="WP_028729789.1">
    <property type="nucleotide sequence ID" value="NZ_KE386764.1"/>
</dbReference>
<evidence type="ECO:0000313" key="1">
    <source>
        <dbReference type="EMBL" id="KKB55175.1"/>
    </source>
</evidence>
<name>A0A0F5JCD9_9BACT</name>
<evidence type="ECO:0000313" key="2">
    <source>
        <dbReference type="Proteomes" id="UP000033035"/>
    </source>
</evidence>
<dbReference type="AlphaFoldDB" id="A0A0F5JCD9"/>
<comment type="caution">
    <text evidence="1">The sequence shown here is derived from an EMBL/GenBank/DDBJ whole genome shotgun (WGS) entry which is preliminary data.</text>
</comment>
<dbReference type="PATRIC" id="fig|1203610.3.peg.2699"/>
<dbReference type="HOGENOM" id="CLU_166606_0_0_10"/>
<proteinExistence type="predicted"/>
<organism evidence="1 2">
    <name type="scientific">Parabacteroides gordonii MS-1 = DSM 23371</name>
    <dbReference type="NCBI Taxonomy" id="1203610"/>
    <lineage>
        <taxon>Bacteria</taxon>
        <taxon>Pseudomonadati</taxon>
        <taxon>Bacteroidota</taxon>
        <taxon>Bacteroidia</taxon>
        <taxon>Bacteroidales</taxon>
        <taxon>Tannerellaceae</taxon>
        <taxon>Parabacteroides</taxon>
    </lineage>
</organism>
<sequence length="101" mass="11239">METTEFLKQRKAVDLPVEAVRSLAMAAAAKGISLKKYMENIILEQANTIDAALNNPSPSGDNYFSDARNIKRIQHSREEAMQGKVTTVSGKDELFKLLEKL</sequence>
<dbReference type="Proteomes" id="UP000033035">
    <property type="component" value="Unassembled WGS sequence"/>
</dbReference>
<accession>A0A0F5JCD9</accession>
<reference evidence="1 2" key="1">
    <citation type="submission" date="2013-04" db="EMBL/GenBank/DDBJ databases">
        <title>The Genome Sequence of Parabacteroides gordonii DSM 23371.</title>
        <authorList>
            <consortium name="The Broad Institute Genomics Platform"/>
            <person name="Earl A."/>
            <person name="Ward D."/>
            <person name="Feldgarden M."/>
            <person name="Gevers D."/>
            <person name="Martens E."/>
            <person name="Sakamoto M."/>
            <person name="Benno Y."/>
            <person name="Suzuki N."/>
            <person name="Matsunaga N."/>
            <person name="Koshihara K."/>
            <person name="Seki M."/>
            <person name="Komiya H."/>
            <person name="Walker B."/>
            <person name="Young S."/>
            <person name="Zeng Q."/>
            <person name="Gargeya S."/>
            <person name="Fitzgerald M."/>
            <person name="Haas B."/>
            <person name="Abouelleil A."/>
            <person name="Allen A.W."/>
            <person name="Alvarado L."/>
            <person name="Arachchi H.M."/>
            <person name="Berlin A.M."/>
            <person name="Chapman S.B."/>
            <person name="Gainer-Dewar J."/>
            <person name="Goldberg J."/>
            <person name="Griggs A."/>
            <person name="Gujja S."/>
            <person name="Hansen M."/>
            <person name="Howarth C."/>
            <person name="Imamovic A."/>
            <person name="Ireland A."/>
            <person name="Larimer J."/>
            <person name="McCowan C."/>
            <person name="Murphy C."/>
            <person name="Pearson M."/>
            <person name="Poon T.W."/>
            <person name="Priest M."/>
            <person name="Roberts A."/>
            <person name="Saif S."/>
            <person name="Shea T."/>
            <person name="Sisk P."/>
            <person name="Sykes S."/>
            <person name="Wortman J."/>
            <person name="Nusbaum C."/>
            <person name="Birren B."/>
        </authorList>
    </citation>
    <scope>NUCLEOTIDE SEQUENCE [LARGE SCALE GENOMIC DNA]</scope>
    <source>
        <strain evidence="1 2">MS-1</strain>
    </source>
</reference>
<dbReference type="EMBL" id="AQHW01000015">
    <property type="protein sequence ID" value="KKB55175.1"/>
    <property type="molecule type" value="Genomic_DNA"/>
</dbReference>
<protein>
    <submittedName>
        <fullName evidence="1">Uncharacterized protein</fullName>
    </submittedName>
</protein>
<keyword evidence="2" id="KW-1185">Reference proteome</keyword>